<dbReference type="AlphaFoldDB" id="A0AAE1B3M9"/>
<sequence>MFRDPLVLPTDSISSVYCHESLVQHTSASFQFGVHLRFNKSNTLHSSHIPQVISANILIPLYSLTPTPSASHTLDKQCTDGTAHDYCHFTDEANTLKLNQHSPQFSDVRVAHNNLTVSTDVKTYGNHKVITSGDKLALGIPSKR</sequence>
<gene>
    <name evidence="1" type="ORF">RRG08_051338</name>
</gene>
<evidence type="ECO:0000313" key="1">
    <source>
        <dbReference type="EMBL" id="KAK3799055.1"/>
    </source>
</evidence>
<dbReference type="EMBL" id="JAWDGP010000593">
    <property type="protein sequence ID" value="KAK3799055.1"/>
    <property type="molecule type" value="Genomic_DNA"/>
</dbReference>
<reference evidence="1" key="1">
    <citation type="journal article" date="2023" name="G3 (Bethesda)">
        <title>A reference genome for the long-term kleptoplast-retaining sea slug Elysia crispata morphotype clarki.</title>
        <authorList>
            <person name="Eastman K.E."/>
            <person name="Pendleton A.L."/>
            <person name="Shaikh M.A."/>
            <person name="Suttiyut T."/>
            <person name="Ogas R."/>
            <person name="Tomko P."/>
            <person name="Gavelis G."/>
            <person name="Widhalm J.R."/>
            <person name="Wisecaver J.H."/>
        </authorList>
    </citation>
    <scope>NUCLEOTIDE SEQUENCE</scope>
    <source>
        <strain evidence="1">ECLA1</strain>
    </source>
</reference>
<evidence type="ECO:0000313" key="2">
    <source>
        <dbReference type="Proteomes" id="UP001283361"/>
    </source>
</evidence>
<keyword evidence="2" id="KW-1185">Reference proteome</keyword>
<name>A0AAE1B3M9_9GAST</name>
<organism evidence="1 2">
    <name type="scientific">Elysia crispata</name>
    <name type="common">lettuce slug</name>
    <dbReference type="NCBI Taxonomy" id="231223"/>
    <lineage>
        <taxon>Eukaryota</taxon>
        <taxon>Metazoa</taxon>
        <taxon>Spiralia</taxon>
        <taxon>Lophotrochozoa</taxon>
        <taxon>Mollusca</taxon>
        <taxon>Gastropoda</taxon>
        <taxon>Heterobranchia</taxon>
        <taxon>Euthyneura</taxon>
        <taxon>Panpulmonata</taxon>
        <taxon>Sacoglossa</taxon>
        <taxon>Placobranchoidea</taxon>
        <taxon>Plakobranchidae</taxon>
        <taxon>Elysia</taxon>
    </lineage>
</organism>
<protein>
    <submittedName>
        <fullName evidence="1">Uncharacterized protein</fullName>
    </submittedName>
</protein>
<accession>A0AAE1B3M9</accession>
<comment type="caution">
    <text evidence="1">The sequence shown here is derived from an EMBL/GenBank/DDBJ whole genome shotgun (WGS) entry which is preliminary data.</text>
</comment>
<proteinExistence type="predicted"/>
<dbReference type="Proteomes" id="UP001283361">
    <property type="component" value="Unassembled WGS sequence"/>
</dbReference>